<dbReference type="OrthoDB" id="6945649at2"/>
<reference evidence="3 4" key="1">
    <citation type="submission" date="2019-03" db="EMBL/GenBank/DDBJ databases">
        <title>Paraburkholderia sp. 7MH5, isolated from subtropical forest soil.</title>
        <authorList>
            <person name="Gao Z.-H."/>
            <person name="Qiu L.-H."/>
        </authorList>
    </citation>
    <scope>NUCLEOTIDE SEQUENCE [LARGE SCALE GENOMIC DNA]</scope>
    <source>
        <strain evidence="3 4">7MH5</strain>
    </source>
</reference>
<gene>
    <name evidence="3" type="ORF">E1956_06825</name>
</gene>
<feature type="domain" description="Zinc-ribbon" evidence="2">
    <location>
        <begin position="3"/>
        <end position="24"/>
    </location>
</feature>
<dbReference type="Pfam" id="PF13240">
    <property type="entry name" value="Zn_Ribbon_1"/>
    <property type="match status" value="1"/>
</dbReference>
<dbReference type="EMBL" id="CP038148">
    <property type="protein sequence ID" value="QBQ96919.1"/>
    <property type="molecule type" value="Genomic_DNA"/>
</dbReference>
<dbReference type="AlphaFoldDB" id="A0A4P7CSF4"/>
<keyword evidence="1" id="KW-1133">Transmembrane helix</keyword>
<accession>A0A4P7CSF4</accession>
<protein>
    <submittedName>
        <fullName evidence="3">DUF2628 domain-containing protein</fullName>
    </submittedName>
</protein>
<dbReference type="InterPro" id="IPR026870">
    <property type="entry name" value="Zinc_ribbon_dom"/>
</dbReference>
<name>A0A4P7CSF4_9BURK</name>
<evidence type="ECO:0000259" key="2">
    <source>
        <dbReference type="Pfam" id="PF13240"/>
    </source>
</evidence>
<dbReference type="KEGG" id="ppai:E1956_06825"/>
<evidence type="ECO:0000313" key="4">
    <source>
        <dbReference type="Proteomes" id="UP000295727"/>
    </source>
</evidence>
<dbReference type="Proteomes" id="UP000295727">
    <property type="component" value="Chromosome 1"/>
</dbReference>
<keyword evidence="4" id="KW-1185">Reference proteome</keyword>
<evidence type="ECO:0000256" key="1">
    <source>
        <dbReference type="SAM" id="Phobius"/>
    </source>
</evidence>
<sequence>MAFCEQCGTPLLESALFCAGCGKEIASSAASRAMALDAARSTPGSSRASTADDFAELPEKWRQRFATIEKAGGERVRWWRWPAAKQLSTKEKRLITSNLWAFVFGPFYYLYLGLWRKAITLSLVALVLDVILSMAGDALNIPIDNFLWIVSAIMFKQCANVDYYRKTVLKRREWW</sequence>
<evidence type="ECO:0000313" key="3">
    <source>
        <dbReference type="EMBL" id="QBQ96919.1"/>
    </source>
</evidence>
<feature type="transmembrane region" description="Helical" evidence="1">
    <location>
        <begin position="94"/>
        <end position="112"/>
    </location>
</feature>
<dbReference type="InterPro" id="IPR024399">
    <property type="entry name" value="DUF2628"/>
</dbReference>
<keyword evidence="1" id="KW-0472">Membrane</keyword>
<keyword evidence="1" id="KW-0812">Transmembrane</keyword>
<dbReference type="Pfam" id="PF10947">
    <property type="entry name" value="DUF2628"/>
    <property type="match status" value="1"/>
</dbReference>
<organism evidence="3 4">
    <name type="scientific">Paraburkholderia pallida</name>
    <dbReference type="NCBI Taxonomy" id="2547399"/>
    <lineage>
        <taxon>Bacteria</taxon>
        <taxon>Pseudomonadati</taxon>
        <taxon>Pseudomonadota</taxon>
        <taxon>Betaproteobacteria</taxon>
        <taxon>Burkholderiales</taxon>
        <taxon>Burkholderiaceae</taxon>
        <taxon>Paraburkholderia</taxon>
    </lineage>
</organism>
<proteinExistence type="predicted"/>
<dbReference type="RefSeq" id="WP_134747935.1">
    <property type="nucleotide sequence ID" value="NZ_CP038148.1"/>
</dbReference>